<dbReference type="RefSeq" id="WP_273233053.1">
    <property type="nucleotide sequence ID" value="NZ_QFOH01000016.1"/>
</dbReference>
<dbReference type="PANTHER" id="PTHR30558">
    <property type="entry name" value="EXBD MEMBRANE COMPONENT OF PMF-DRIVEN MACROMOLECULE IMPORT SYSTEM"/>
    <property type="match status" value="1"/>
</dbReference>
<protein>
    <submittedName>
        <fullName evidence="9">Biopolymer transporter ExbD</fullName>
    </submittedName>
</protein>
<dbReference type="AlphaFoldDB" id="A0A2W5CXF1"/>
<feature type="transmembrane region" description="Helical" evidence="8">
    <location>
        <begin position="12"/>
        <end position="32"/>
    </location>
</feature>
<evidence type="ECO:0000256" key="4">
    <source>
        <dbReference type="ARBA" id="ARBA00022692"/>
    </source>
</evidence>
<comment type="similarity">
    <text evidence="2 7">Belongs to the ExbD/TolR family.</text>
</comment>
<evidence type="ECO:0000256" key="3">
    <source>
        <dbReference type="ARBA" id="ARBA00022475"/>
    </source>
</evidence>
<sequence>MKFRRRRVRENIELNMVSLIDIVFVLLLFFVVTTTFTRETNLKVDLPEAVSGEQTTPSELKQLEILIDATGSYALNGQALLKNDLDGLMTALQKESAGDNSLPLTISADGKTPHQAVITAMDAAGKLGFSHLRLTTVEATAKP</sequence>
<accession>A0A2W5CXF1</accession>
<dbReference type="PANTHER" id="PTHR30558:SF3">
    <property type="entry name" value="BIOPOLYMER TRANSPORT PROTEIN EXBD-RELATED"/>
    <property type="match status" value="1"/>
</dbReference>
<dbReference type="InterPro" id="IPR003400">
    <property type="entry name" value="ExbD"/>
</dbReference>
<proteinExistence type="inferred from homology"/>
<name>A0A2W5CXF1_9PSED</name>
<evidence type="ECO:0000313" key="10">
    <source>
        <dbReference type="Proteomes" id="UP000249198"/>
    </source>
</evidence>
<evidence type="ECO:0000256" key="5">
    <source>
        <dbReference type="ARBA" id="ARBA00022989"/>
    </source>
</evidence>
<evidence type="ECO:0000256" key="2">
    <source>
        <dbReference type="ARBA" id="ARBA00005811"/>
    </source>
</evidence>
<dbReference type="Gene3D" id="3.30.420.270">
    <property type="match status" value="1"/>
</dbReference>
<reference evidence="9 10" key="1">
    <citation type="submission" date="2017-08" db="EMBL/GenBank/DDBJ databases">
        <title>Infants hospitalized years apart are colonized by the same room-sourced microbial strains.</title>
        <authorList>
            <person name="Brooks B."/>
            <person name="Olm M.R."/>
            <person name="Firek B.A."/>
            <person name="Baker R."/>
            <person name="Thomas B.C."/>
            <person name="Morowitz M.J."/>
            <person name="Banfield J.F."/>
        </authorList>
    </citation>
    <scope>NUCLEOTIDE SEQUENCE [LARGE SCALE GENOMIC DNA]</scope>
    <source>
        <strain evidence="9">S2_009_000_R2_77</strain>
    </source>
</reference>
<dbReference type="Proteomes" id="UP000249198">
    <property type="component" value="Unassembled WGS sequence"/>
</dbReference>
<evidence type="ECO:0000256" key="7">
    <source>
        <dbReference type="RuleBase" id="RU003879"/>
    </source>
</evidence>
<keyword evidence="4 7" id="KW-0812">Transmembrane</keyword>
<dbReference type="Pfam" id="PF02472">
    <property type="entry name" value="ExbD"/>
    <property type="match status" value="1"/>
</dbReference>
<evidence type="ECO:0000256" key="8">
    <source>
        <dbReference type="SAM" id="Phobius"/>
    </source>
</evidence>
<evidence type="ECO:0000256" key="1">
    <source>
        <dbReference type="ARBA" id="ARBA00004162"/>
    </source>
</evidence>
<gene>
    <name evidence="9" type="ORF">DI599_14035</name>
</gene>
<keyword evidence="3" id="KW-1003">Cell membrane</keyword>
<evidence type="ECO:0000256" key="6">
    <source>
        <dbReference type="ARBA" id="ARBA00023136"/>
    </source>
</evidence>
<keyword evidence="7" id="KW-0653">Protein transport</keyword>
<keyword evidence="7" id="KW-0813">Transport</keyword>
<comment type="subcellular location">
    <subcellularLocation>
        <location evidence="1">Cell membrane</location>
        <topology evidence="1">Single-pass membrane protein</topology>
    </subcellularLocation>
    <subcellularLocation>
        <location evidence="7">Cell membrane</location>
        <topology evidence="7">Single-pass type II membrane protein</topology>
    </subcellularLocation>
</comment>
<dbReference type="EMBL" id="QFOH01000016">
    <property type="protein sequence ID" value="PZP22883.1"/>
    <property type="molecule type" value="Genomic_DNA"/>
</dbReference>
<dbReference type="GO" id="GO:0005886">
    <property type="term" value="C:plasma membrane"/>
    <property type="evidence" value="ECO:0007669"/>
    <property type="project" value="UniProtKB-SubCell"/>
</dbReference>
<dbReference type="GO" id="GO:0015031">
    <property type="term" value="P:protein transport"/>
    <property type="evidence" value="ECO:0007669"/>
    <property type="project" value="UniProtKB-KW"/>
</dbReference>
<evidence type="ECO:0000313" key="9">
    <source>
        <dbReference type="EMBL" id="PZP22883.1"/>
    </source>
</evidence>
<organism evidence="9 10">
    <name type="scientific">Pseudomonas kuykendallii</name>
    <dbReference type="NCBI Taxonomy" id="1007099"/>
    <lineage>
        <taxon>Bacteria</taxon>
        <taxon>Pseudomonadati</taxon>
        <taxon>Pseudomonadota</taxon>
        <taxon>Gammaproteobacteria</taxon>
        <taxon>Pseudomonadales</taxon>
        <taxon>Pseudomonadaceae</taxon>
        <taxon>Pseudomonas</taxon>
    </lineage>
</organism>
<keyword evidence="5 8" id="KW-1133">Transmembrane helix</keyword>
<comment type="caution">
    <text evidence="9">The sequence shown here is derived from an EMBL/GenBank/DDBJ whole genome shotgun (WGS) entry which is preliminary data.</text>
</comment>
<keyword evidence="6 8" id="KW-0472">Membrane</keyword>
<dbReference type="GO" id="GO:0022857">
    <property type="term" value="F:transmembrane transporter activity"/>
    <property type="evidence" value="ECO:0007669"/>
    <property type="project" value="InterPro"/>
</dbReference>